<dbReference type="InterPro" id="IPR001633">
    <property type="entry name" value="EAL_dom"/>
</dbReference>
<comment type="caution">
    <text evidence="2">The sequence shown here is derived from an EMBL/GenBank/DDBJ whole genome shotgun (WGS) entry which is preliminary data.</text>
</comment>
<evidence type="ECO:0000313" key="2">
    <source>
        <dbReference type="EMBL" id="MFC3527396.1"/>
    </source>
</evidence>
<dbReference type="EMBL" id="JBHRXJ010000002">
    <property type="protein sequence ID" value="MFC3527396.1"/>
    <property type="molecule type" value="Genomic_DNA"/>
</dbReference>
<proteinExistence type="predicted"/>
<sequence>MAYGIGAAATRLAKLVKGGADEGRNTRLALVLRLENVVQLRASIGQARMDQMLDRLTLRLVSEARLLPQTRGAGATEILGVFANPQALTPAQLIQQLQAICRTGIDLPELRIVPVINAVIVAGTAHRHELAALYATARLAMQNLDPLTESGHVLYLDMPQDGGVFGASPEPLLSAQDVELRFQPQICCDTGQVSALRAVIRIARPDTEAVDIADVQSRLEEDTLVSLTHAGLRLALSALRGWDRLGIWVPFVSLSLPGAVLADPIIADTIAWELDRFDLDPARLELEVIEPIGQSGGRLPVGESLQRLTGLGCRIALGEFGTGSAGLADMRRFGIGRVRIGREFTAGCDRRGDQQRMILAIIALAEHLNVATLADGVDTQAECAFLTQIGFNAVQGAAVAPWMDTEDADSFLMEHVHAMAAIPAMRSGA</sequence>
<dbReference type="SUPFAM" id="SSF141868">
    <property type="entry name" value="EAL domain-like"/>
    <property type="match status" value="1"/>
</dbReference>
<dbReference type="InterPro" id="IPR035919">
    <property type="entry name" value="EAL_sf"/>
</dbReference>
<dbReference type="InterPro" id="IPR050706">
    <property type="entry name" value="Cyclic-di-GMP_PDE-like"/>
</dbReference>
<evidence type="ECO:0000259" key="1">
    <source>
        <dbReference type="PROSITE" id="PS50883"/>
    </source>
</evidence>
<dbReference type="SMART" id="SM00052">
    <property type="entry name" value="EAL"/>
    <property type="match status" value="1"/>
</dbReference>
<dbReference type="Pfam" id="PF00563">
    <property type="entry name" value="EAL"/>
    <property type="match status" value="1"/>
</dbReference>
<organism evidence="2 3">
    <name type="scientific">Paracoccus mangrovi</name>
    <dbReference type="NCBI Taxonomy" id="1715645"/>
    <lineage>
        <taxon>Bacteria</taxon>
        <taxon>Pseudomonadati</taxon>
        <taxon>Pseudomonadota</taxon>
        <taxon>Alphaproteobacteria</taxon>
        <taxon>Rhodobacterales</taxon>
        <taxon>Paracoccaceae</taxon>
        <taxon>Paracoccus</taxon>
    </lineage>
</organism>
<dbReference type="Gene3D" id="3.20.20.450">
    <property type="entry name" value="EAL domain"/>
    <property type="match status" value="1"/>
</dbReference>
<accession>A0ABV7QZF1</accession>
<dbReference type="Proteomes" id="UP001595721">
    <property type="component" value="Unassembled WGS sequence"/>
</dbReference>
<name>A0ABV7QZF1_9RHOB</name>
<dbReference type="RefSeq" id="WP_374425481.1">
    <property type="nucleotide sequence ID" value="NZ_JBHRXJ010000002.1"/>
</dbReference>
<dbReference type="PANTHER" id="PTHR33121:SF70">
    <property type="entry name" value="SIGNALING PROTEIN YKOW"/>
    <property type="match status" value="1"/>
</dbReference>
<evidence type="ECO:0000313" key="3">
    <source>
        <dbReference type="Proteomes" id="UP001595721"/>
    </source>
</evidence>
<reference evidence="3" key="1">
    <citation type="journal article" date="2019" name="Int. J. Syst. Evol. Microbiol.">
        <title>The Global Catalogue of Microorganisms (GCM) 10K type strain sequencing project: providing services to taxonomists for standard genome sequencing and annotation.</title>
        <authorList>
            <consortium name="The Broad Institute Genomics Platform"/>
            <consortium name="The Broad Institute Genome Sequencing Center for Infectious Disease"/>
            <person name="Wu L."/>
            <person name="Ma J."/>
        </authorList>
    </citation>
    <scope>NUCLEOTIDE SEQUENCE [LARGE SCALE GENOMIC DNA]</scope>
    <source>
        <strain evidence="3">KCTC 42899</strain>
    </source>
</reference>
<feature type="domain" description="EAL" evidence="1">
    <location>
        <begin position="162"/>
        <end position="416"/>
    </location>
</feature>
<dbReference type="PANTHER" id="PTHR33121">
    <property type="entry name" value="CYCLIC DI-GMP PHOSPHODIESTERASE PDEF"/>
    <property type="match status" value="1"/>
</dbReference>
<gene>
    <name evidence="2" type="ORF">ACFOMH_04360</name>
</gene>
<keyword evidence="3" id="KW-1185">Reference proteome</keyword>
<dbReference type="PROSITE" id="PS50883">
    <property type="entry name" value="EAL"/>
    <property type="match status" value="1"/>
</dbReference>
<dbReference type="CDD" id="cd01948">
    <property type="entry name" value="EAL"/>
    <property type="match status" value="1"/>
</dbReference>
<protein>
    <submittedName>
        <fullName evidence="2">EAL domain-containing protein</fullName>
    </submittedName>
</protein>